<organism evidence="3 4">
    <name type="scientific">Sanghuangporus baumii</name>
    <name type="common">Phellinus baumii</name>
    <dbReference type="NCBI Taxonomy" id="108892"/>
    <lineage>
        <taxon>Eukaryota</taxon>
        <taxon>Fungi</taxon>
        <taxon>Dikarya</taxon>
        <taxon>Basidiomycota</taxon>
        <taxon>Agaricomycotina</taxon>
        <taxon>Agaricomycetes</taxon>
        <taxon>Hymenochaetales</taxon>
        <taxon>Hymenochaetaceae</taxon>
        <taxon>Sanghuangporus</taxon>
    </lineage>
</organism>
<evidence type="ECO:0000256" key="2">
    <source>
        <dbReference type="SAM" id="SignalP"/>
    </source>
</evidence>
<dbReference type="Proteomes" id="UP000757232">
    <property type="component" value="Unassembled WGS sequence"/>
</dbReference>
<reference evidence="3" key="1">
    <citation type="submission" date="2016-06" db="EMBL/GenBank/DDBJ databases">
        <title>Draft Genome sequence of the fungus Inonotus baumii.</title>
        <authorList>
            <person name="Zhu H."/>
            <person name="Lin W."/>
        </authorList>
    </citation>
    <scope>NUCLEOTIDE SEQUENCE</scope>
    <source>
        <strain evidence="3">821</strain>
    </source>
</reference>
<feature type="region of interest" description="Disordered" evidence="1">
    <location>
        <begin position="263"/>
        <end position="316"/>
    </location>
</feature>
<feature type="compositionally biased region" description="Polar residues" evidence="1">
    <location>
        <begin position="60"/>
        <end position="83"/>
    </location>
</feature>
<gene>
    <name evidence="3" type="ORF">A7U60_g3527</name>
</gene>
<feature type="region of interest" description="Disordered" evidence="1">
    <location>
        <begin position="170"/>
        <end position="230"/>
    </location>
</feature>
<feature type="compositionally biased region" description="Low complexity" evidence="1">
    <location>
        <begin position="110"/>
        <end position="128"/>
    </location>
</feature>
<protein>
    <submittedName>
        <fullName evidence="3">Uncharacterized protein</fullName>
    </submittedName>
</protein>
<sequence>MIIIILFPILPFEGLKAWVADFFFTPVHRIDDVRQAYPDQPSIQRYQTFSEFNKLRYKGSLSSPSVPQMPSKSSPSGYFTDNQAVLDIRPEKPNKGYQDLFGLRTTDPINAESVNKASSSSSRSNQNAQPIATRPDYSANIESDSRSEAYPSSYEAKTLSSNASLATDIPYAHPSPCTQTPPGVKDQGSHRQYPFTSPAEFESQIRYPYPSADTGETYPRTRKSDPRYSYSTPFSTPFQELYSNYPGPLTPKYNDKISHFPGPRPNEGIRSGYPYSSHPPLSSPLPGAYSVPKVRTPSPTRLREARPKPAYSEYSPDVQALLGTQATGQYSRYSPYSTARKL</sequence>
<feature type="region of interest" description="Disordered" evidence="1">
    <location>
        <begin position="60"/>
        <end position="155"/>
    </location>
</feature>
<feature type="signal peptide" evidence="2">
    <location>
        <begin position="1"/>
        <end position="17"/>
    </location>
</feature>
<feature type="compositionally biased region" description="Low complexity" evidence="1">
    <location>
        <begin position="271"/>
        <end position="287"/>
    </location>
</feature>
<evidence type="ECO:0000313" key="4">
    <source>
        <dbReference type="Proteomes" id="UP000757232"/>
    </source>
</evidence>
<dbReference type="EMBL" id="LNZH02000158">
    <property type="protein sequence ID" value="OCB89326.1"/>
    <property type="molecule type" value="Genomic_DNA"/>
</dbReference>
<accession>A0A9Q5NA41</accession>
<proteinExistence type="predicted"/>
<comment type="caution">
    <text evidence="3">The sequence shown here is derived from an EMBL/GenBank/DDBJ whole genome shotgun (WGS) entry which is preliminary data.</text>
</comment>
<keyword evidence="2" id="KW-0732">Signal</keyword>
<evidence type="ECO:0000256" key="1">
    <source>
        <dbReference type="SAM" id="MobiDB-lite"/>
    </source>
</evidence>
<evidence type="ECO:0000313" key="3">
    <source>
        <dbReference type="EMBL" id="OCB89326.1"/>
    </source>
</evidence>
<dbReference type="AlphaFoldDB" id="A0A9Q5NA41"/>
<feature type="chain" id="PRO_5040260891" evidence="2">
    <location>
        <begin position="18"/>
        <end position="342"/>
    </location>
</feature>
<keyword evidence="4" id="KW-1185">Reference proteome</keyword>
<name>A0A9Q5NA41_SANBA</name>